<proteinExistence type="predicted"/>
<dbReference type="PANTHER" id="PTHR37873">
    <property type="entry name" value="SMALL INTEGRAL MEMBRANE PROTEIN 33"/>
    <property type="match status" value="1"/>
</dbReference>
<reference evidence="2 3" key="1">
    <citation type="journal article" date="2009" name="Science">
        <title>Genome sequence, comparative analysis, and population genetics of the domestic horse.</title>
        <authorList>
            <consortium name="Broad Institute Genome Sequencing Platform"/>
            <consortium name="Broad Institute Whole Genome Assembly Team"/>
            <person name="Wade C.M."/>
            <person name="Giulotto E."/>
            <person name="Sigurdsson S."/>
            <person name="Zoli M."/>
            <person name="Gnerre S."/>
            <person name="Imsland F."/>
            <person name="Lear T.L."/>
            <person name="Adelson D.L."/>
            <person name="Bailey E."/>
            <person name="Bellone R.R."/>
            <person name="Bloecker H."/>
            <person name="Distl O."/>
            <person name="Edgar R.C."/>
            <person name="Garber M."/>
            <person name="Leeb T."/>
            <person name="Mauceli E."/>
            <person name="MacLeod J.N."/>
            <person name="Penedo M.C.T."/>
            <person name="Raison J.M."/>
            <person name="Sharpe T."/>
            <person name="Vogel J."/>
            <person name="Andersson L."/>
            <person name="Antczak D.F."/>
            <person name="Biagi T."/>
            <person name="Binns M.M."/>
            <person name="Chowdhary B.P."/>
            <person name="Coleman S.J."/>
            <person name="Della Valle G."/>
            <person name="Fryc S."/>
            <person name="Guerin G."/>
            <person name="Hasegawa T."/>
            <person name="Hill E.W."/>
            <person name="Jurka J."/>
            <person name="Kiialainen A."/>
            <person name="Lindgren G."/>
            <person name="Liu J."/>
            <person name="Magnani E."/>
            <person name="Mickelson J.R."/>
            <person name="Murray J."/>
            <person name="Nergadze S.G."/>
            <person name="Onofrio R."/>
            <person name="Pedroni S."/>
            <person name="Piras M.F."/>
            <person name="Raudsepp T."/>
            <person name="Rocchi M."/>
            <person name="Roeed K.H."/>
            <person name="Ryder O.A."/>
            <person name="Searle S."/>
            <person name="Skow L."/>
            <person name="Swinburne J.E."/>
            <person name="Syvaenen A.C."/>
            <person name="Tozaki T."/>
            <person name="Valberg S.J."/>
            <person name="Vaudin M."/>
            <person name="White J.R."/>
            <person name="Zody M.C."/>
            <person name="Lander E.S."/>
            <person name="Lindblad-Toh K."/>
        </authorList>
    </citation>
    <scope>NUCLEOTIDE SEQUENCE [LARGE SCALE GENOMIC DNA]</scope>
    <source>
        <strain evidence="2 3">Thoroughbred</strain>
    </source>
</reference>
<keyword evidence="1" id="KW-0472">Membrane</keyword>
<reference evidence="2" key="2">
    <citation type="submission" date="2025-08" db="UniProtKB">
        <authorList>
            <consortium name="Ensembl"/>
        </authorList>
    </citation>
    <scope>IDENTIFICATION</scope>
    <source>
        <strain evidence="2">Thoroughbred</strain>
    </source>
</reference>
<keyword evidence="1" id="KW-1133">Transmembrane helix</keyword>
<dbReference type="AlphaFoldDB" id="A0A9L0S682"/>
<reference evidence="2" key="3">
    <citation type="submission" date="2025-09" db="UniProtKB">
        <authorList>
            <consortium name="Ensembl"/>
        </authorList>
    </citation>
    <scope>IDENTIFICATION</scope>
    <source>
        <strain evidence="2">Thoroughbred</strain>
    </source>
</reference>
<dbReference type="PANTHER" id="PTHR37873:SF1">
    <property type="entry name" value="SMALL INTEGRAL MEMBRANE PROTEIN 33"/>
    <property type="match status" value="1"/>
</dbReference>
<accession>A0A9L0S682</accession>
<feature type="transmembrane region" description="Helical" evidence="1">
    <location>
        <begin position="99"/>
        <end position="120"/>
    </location>
</feature>
<sequence>MWILALRPLIVGQDMGLLKRGRRNPARHTPAFTPPAPGTHQVVARHMEEEKRSPVKPKAGHYPWLSPAVNSSAEQEPQKQLPKVLSGTWEPPRGDGLPLLSVIVAVFVLLAVCIVVVVHFGPRLHHGHATLSREPSVPKPEGGIYLIHWRVLDPPDSHEDAWPGPPVSGFCLVPDGPRLSTDEVTYL</sequence>
<dbReference type="GeneTree" id="ENSGT00390000006836"/>
<keyword evidence="3" id="KW-1185">Reference proteome</keyword>
<dbReference type="Proteomes" id="UP000002281">
    <property type="component" value="Chromosome 14"/>
</dbReference>
<keyword evidence="1" id="KW-0812">Transmembrane</keyword>
<evidence type="ECO:0000313" key="2">
    <source>
        <dbReference type="Ensembl" id="ENSECAP00000071631.1"/>
    </source>
</evidence>
<evidence type="ECO:0000313" key="3">
    <source>
        <dbReference type="Proteomes" id="UP000002281"/>
    </source>
</evidence>
<dbReference type="InterPro" id="IPR038803">
    <property type="entry name" value="SMIM33"/>
</dbReference>
<dbReference type="Ensembl" id="ENSECAT00000130762.1">
    <property type="protein sequence ID" value="ENSECAP00000071631.1"/>
    <property type="gene ID" value="ENSECAG00000005172.3"/>
</dbReference>
<organism evidence="2 3">
    <name type="scientific">Equus caballus</name>
    <name type="common">Horse</name>
    <dbReference type="NCBI Taxonomy" id="9796"/>
    <lineage>
        <taxon>Eukaryota</taxon>
        <taxon>Metazoa</taxon>
        <taxon>Chordata</taxon>
        <taxon>Craniata</taxon>
        <taxon>Vertebrata</taxon>
        <taxon>Euteleostomi</taxon>
        <taxon>Mammalia</taxon>
        <taxon>Eutheria</taxon>
        <taxon>Laurasiatheria</taxon>
        <taxon>Perissodactyla</taxon>
        <taxon>Equidae</taxon>
        <taxon>Equus</taxon>
    </lineage>
</organism>
<gene>
    <name evidence="2" type="primary">SMIM33</name>
</gene>
<protein>
    <submittedName>
        <fullName evidence="2">Small integral membrane protein 33</fullName>
    </submittedName>
</protein>
<name>A0A9L0S682_HORSE</name>
<evidence type="ECO:0000256" key="1">
    <source>
        <dbReference type="SAM" id="Phobius"/>
    </source>
</evidence>